<accession>A0A914YTD9</accession>
<reference evidence="3" key="1">
    <citation type="submission" date="2022-11" db="UniProtKB">
        <authorList>
            <consortium name="WormBaseParasite"/>
        </authorList>
    </citation>
    <scope>IDENTIFICATION</scope>
</reference>
<keyword evidence="2" id="KW-1185">Reference proteome</keyword>
<proteinExistence type="predicted"/>
<organism evidence="2 3">
    <name type="scientific">Panagrolaimus superbus</name>
    <dbReference type="NCBI Taxonomy" id="310955"/>
    <lineage>
        <taxon>Eukaryota</taxon>
        <taxon>Metazoa</taxon>
        <taxon>Ecdysozoa</taxon>
        <taxon>Nematoda</taxon>
        <taxon>Chromadorea</taxon>
        <taxon>Rhabditida</taxon>
        <taxon>Tylenchina</taxon>
        <taxon>Panagrolaimomorpha</taxon>
        <taxon>Panagrolaimoidea</taxon>
        <taxon>Panagrolaimidae</taxon>
        <taxon>Panagrolaimus</taxon>
    </lineage>
</organism>
<dbReference type="WBParaSite" id="PSU_v2.g3426.t1">
    <property type="protein sequence ID" value="PSU_v2.g3426.t1"/>
    <property type="gene ID" value="PSU_v2.g3426"/>
</dbReference>
<dbReference type="AlphaFoldDB" id="A0A914YTD9"/>
<evidence type="ECO:0000313" key="2">
    <source>
        <dbReference type="Proteomes" id="UP000887577"/>
    </source>
</evidence>
<feature type="compositionally biased region" description="Polar residues" evidence="1">
    <location>
        <begin position="104"/>
        <end position="123"/>
    </location>
</feature>
<evidence type="ECO:0000256" key="1">
    <source>
        <dbReference type="SAM" id="MobiDB-lite"/>
    </source>
</evidence>
<dbReference type="Proteomes" id="UP000887577">
    <property type="component" value="Unplaced"/>
</dbReference>
<feature type="region of interest" description="Disordered" evidence="1">
    <location>
        <begin position="97"/>
        <end position="132"/>
    </location>
</feature>
<protein>
    <submittedName>
        <fullName evidence="3">Uncharacterized protein</fullName>
    </submittedName>
</protein>
<sequence length="132" mass="14000">MVAAEDIAVEVARQVMVHQVVEEEVIGGDSNGFSGGYGSSRGGYGGASSSGENISAILQLLQSILSRLSALEEKVDRFINFYDQSVQRDVLMLSSPGVRGDVSMPSSQSVRGDVSMQSAQGQNEVYMHSPSP</sequence>
<evidence type="ECO:0000313" key="3">
    <source>
        <dbReference type="WBParaSite" id="PSU_v2.g3426.t1"/>
    </source>
</evidence>
<name>A0A914YTD9_9BILA</name>